<gene>
    <name evidence="2" type="ORF">GUJ93_ZPchr0004g38378</name>
</gene>
<dbReference type="EMBL" id="JAAALK010000285">
    <property type="protein sequence ID" value="KAG8065436.1"/>
    <property type="molecule type" value="Genomic_DNA"/>
</dbReference>
<comment type="caution">
    <text evidence="2">The sequence shown here is derived from an EMBL/GenBank/DDBJ whole genome shotgun (WGS) entry which is preliminary data.</text>
</comment>
<evidence type="ECO:0000313" key="3">
    <source>
        <dbReference type="Proteomes" id="UP000729402"/>
    </source>
</evidence>
<protein>
    <submittedName>
        <fullName evidence="2">Uncharacterized protein</fullName>
    </submittedName>
</protein>
<reference evidence="2" key="1">
    <citation type="journal article" date="2021" name="bioRxiv">
        <title>Whole Genome Assembly and Annotation of Northern Wild Rice, Zizania palustris L., Supports a Whole Genome Duplication in the Zizania Genus.</title>
        <authorList>
            <person name="Haas M."/>
            <person name="Kono T."/>
            <person name="Macchietto M."/>
            <person name="Millas R."/>
            <person name="McGilp L."/>
            <person name="Shao M."/>
            <person name="Duquette J."/>
            <person name="Hirsch C.N."/>
            <person name="Kimball J."/>
        </authorList>
    </citation>
    <scope>NUCLEOTIDE SEQUENCE</scope>
    <source>
        <tissue evidence="2">Fresh leaf tissue</tissue>
    </source>
</reference>
<feature type="region of interest" description="Disordered" evidence="1">
    <location>
        <begin position="49"/>
        <end position="71"/>
    </location>
</feature>
<organism evidence="2 3">
    <name type="scientific">Zizania palustris</name>
    <name type="common">Northern wild rice</name>
    <dbReference type="NCBI Taxonomy" id="103762"/>
    <lineage>
        <taxon>Eukaryota</taxon>
        <taxon>Viridiplantae</taxon>
        <taxon>Streptophyta</taxon>
        <taxon>Embryophyta</taxon>
        <taxon>Tracheophyta</taxon>
        <taxon>Spermatophyta</taxon>
        <taxon>Magnoliopsida</taxon>
        <taxon>Liliopsida</taxon>
        <taxon>Poales</taxon>
        <taxon>Poaceae</taxon>
        <taxon>BOP clade</taxon>
        <taxon>Oryzoideae</taxon>
        <taxon>Oryzeae</taxon>
        <taxon>Zizaniinae</taxon>
        <taxon>Zizania</taxon>
    </lineage>
</organism>
<dbReference type="AlphaFoldDB" id="A0A8J5T0T1"/>
<proteinExistence type="predicted"/>
<name>A0A8J5T0T1_ZIZPA</name>
<reference evidence="2" key="2">
    <citation type="submission" date="2021-02" db="EMBL/GenBank/DDBJ databases">
        <authorList>
            <person name="Kimball J.A."/>
            <person name="Haas M.W."/>
            <person name="Macchietto M."/>
            <person name="Kono T."/>
            <person name="Duquette J."/>
            <person name="Shao M."/>
        </authorList>
    </citation>
    <scope>NUCLEOTIDE SEQUENCE</scope>
    <source>
        <tissue evidence="2">Fresh leaf tissue</tissue>
    </source>
</reference>
<accession>A0A8J5T0T1</accession>
<sequence>MVLFQQCSSGYKSTPKPLKLVPQSPIRQNTRPFCQKHAVTFTFSSPTLQQSRAHQLNPPTSSSFVQTPANS</sequence>
<evidence type="ECO:0000313" key="2">
    <source>
        <dbReference type="EMBL" id="KAG8065436.1"/>
    </source>
</evidence>
<dbReference type="Proteomes" id="UP000729402">
    <property type="component" value="Unassembled WGS sequence"/>
</dbReference>
<evidence type="ECO:0000256" key="1">
    <source>
        <dbReference type="SAM" id="MobiDB-lite"/>
    </source>
</evidence>
<keyword evidence="3" id="KW-1185">Reference proteome</keyword>